<dbReference type="GO" id="GO:0006261">
    <property type="term" value="P:DNA-templated DNA replication"/>
    <property type="evidence" value="ECO:0007669"/>
    <property type="project" value="TreeGrafter"/>
</dbReference>
<protein>
    <submittedName>
        <fullName evidence="1">DNA polymerase-3 subunit delta</fullName>
    </submittedName>
</protein>
<dbReference type="SUPFAM" id="SSF52540">
    <property type="entry name" value="P-loop containing nucleoside triphosphate hydrolases"/>
    <property type="match status" value="1"/>
</dbReference>
<dbReference type="Pfam" id="PF13177">
    <property type="entry name" value="DNA_pol3_delta2"/>
    <property type="match status" value="1"/>
</dbReference>
<keyword evidence="2" id="KW-1185">Reference proteome</keyword>
<dbReference type="Gene3D" id="3.40.50.300">
    <property type="entry name" value="P-loop containing nucleotide triphosphate hydrolases"/>
    <property type="match status" value="1"/>
</dbReference>
<proteinExistence type="predicted"/>
<accession>A0A1M6TI99</accession>
<dbReference type="PANTHER" id="PTHR11669">
    <property type="entry name" value="REPLICATION FACTOR C / DNA POLYMERASE III GAMMA-TAU SUBUNIT"/>
    <property type="match status" value="1"/>
</dbReference>
<dbReference type="InterPro" id="IPR050238">
    <property type="entry name" value="DNA_Rep/Repair_Clamp_Loader"/>
</dbReference>
<dbReference type="EMBL" id="FRAA01000006">
    <property type="protein sequence ID" value="SHK56660.1"/>
    <property type="molecule type" value="Genomic_DNA"/>
</dbReference>
<evidence type="ECO:0000313" key="1">
    <source>
        <dbReference type="EMBL" id="SHK56660.1"/>
    </source>
</evidence>
<dbReference type="InterPro" id="IPR027417">
    <property type="entry name" value="P-loop_NTPase"/>
</dbReference>
<organism evidence="1 2">
    <name type="scientific">Reichenbachiella agariperforans</name>
    <dbReference type="NCBI Taxonomy" id="156994"/>
    <lineage>
        <taxon>Bacteria</taxon>
        <taxon>Pseudomonadati</taxon>
        <taxon>Bacteroidota</taxon>
        <taxon>Cytophagia</taxon>
        <taxon>Cytophagales</taxon>
        <taxon>Reichenbachiellaceae</taxon>
        <taxon>Reichenbachiella</taxon>
    </lineage>
</organism>
<evidence type="ECO:0000313" key="2">
    <source>
        <dbReference type="Proteomes" id="UP000184474"/>
    </source>
</evidence>
<dbReference type="PANTHER" id="PTHR11669:SF8">
    <property type="entry name" value="DNA POLYMERASE III SUBUNIT DELTA"/>
    <property type="match status" value="1"/>
</dbReference>
<reference evidence="2" key="1">
    <citation type="submission" date="2016-11" db="EMBL/GenBank/DDBJ databases">
        <authorList>
            <person name="Varghese N."/>
            <person name="Submissions S."/>
        </authorList>
    </citation>
    <scope>NUCLEOTIDE SEQUENCE [LARGE SCALE GENOMIC DNA]</scope>
    <source>
        <strain evidence="2">DSM 26134</strain>
    </source>
</reference>
<dbReference type="RefSeq" id="WP_073123694.1">
    <property type="nucleotide sequence ID" value="NZ_FRAA01000006.1"/>
</dbReference>
<dbReference type="AlphaFoldDB" id="A0A1M6TI99"/>
<sequence length="375" mass="42415">MRFADIPGLQDTKDQLIQAIQNNHVAHAQLFYGQQGSGNLALALAYSAYINCKDKSETDSCGVCSNCTKIDKLVHPDLQFVYPVSSTKSVTGKNVVSSSYLKEWRNYLTNNKYGSLEDWSGHYGAENKNANISKEESRNIIKSLSLKSFEAEYKILIIWLPENMHVSAANGILKILEEPPEKTLFLLVTNDYEKLLTTILSRCQLFKVPSFSHEEITRYLVNTKGLEEGNAKKIAALAEGSIKAAVENIVSAEEDSHVMFRDWMRQCWTKDYTAISGANDIFFKMNKTAQKMYLQYAVNMIRHSLVSVYMPDEKLKLNTDEQGFVTNFGKALSTDKLERISKELNQAAYHLERNANVKILFMDLSLTIGRIMTAK</sequence>
<name>A0A1M6TI99_REIAG</name>
<gene>
    <name evidence="1" type="ORF">SAMN04488028_10654</name>
</gene>
<dbReference type="STRING" id="156994.SAMN04488028_10654"/>
<dbReference type="Proteomes" id="UP000184474">
    <property type="component" value="Unassembled WGS sequence"/>
</dbReference>